<evidence type="ECO:0000256" key="1">
    <source>
        <dbReference type="SAM" id="MobiDB-lite"/>
    </source>
</evidence>
<organism evidence="2">
    <name type="scientific">Ralstonia solanacearum</name>
    <name type="common">Pseudomonas solanacearum</name>
    <dbReference type="NCBI Taxonomy" id="305"/>
    <lineage>
        <taxon>Bacteria</taxon>
        <taxon>Pseudomonadati</taxon>
        <taxon>Pseudomonadota</taxon>
        <taxon>Betaproteobacteria</taxon>
        <taxon>Burkholderiales</taxon>
        <taxon>Burkholderiaceae</taxon>
        <taxon>Ralstonia</taxon>
        <taxon>Ralstonia solanacearum species complex</taxon>
    </lineage>
</organism>
<feature type="compositionally biased region" description="Polar residues" evidence="1">
    <location>
        <begin position="25"/>
        <end position="36"/>
    </location>
</feature>
<dbReference type="EMBL" id="LN899820">
    <property type="protein sequence ID" value="CUV56491.1"/>
    <property type="molecule type" value="Genomic_DNA"/>
</dbReference>
<accession>A0A0S4WY18</accession>
<sequence>MEIWDRANGDNKQYRNPHQAHPADDQQSPLYPSASRQRYDASHKSGQATHDQGHQGNFEAPWPSFLV</sequence>
<reference evidence="2" key="1">
    <citation type="submission" date="2015-10" db="EMBL/GenBank/DDBJ databases">
        <authorList>
            <person name="Gilbert D.G."/>
        </authorList>
    </citation>
    <scope>NUCLEOTIDE SEQUENCE</scope>
    <source>
        <strain evidence="2">Phyl III-seqv23</strain>
    </source>
</reference>
<gene>
    <name evidence="2" type="ORF">RUN215_v1_840006</name>
</gene>
<protein>
    <submittedName>
        <fullName evidence="2">Uncharacterized protein</fullName>
    </submittedName>
</protein>
<name>A0A0S4WY18_RALSL</name>
<dbReference type="AlphaFoldDB" id="A0A0S4WY18"/>
<feature type="compositionally biased region" description="Basic and acidic residues" evidence="1">
    <location>
        <begin position="1"/>
        <end position="13"/>
    </location>
</feature>
<evidence type="ECO:0000313" key="2">
    <source>
        <dbReference type="EMBL" id="CUV56491.1"/>
    </source>
</evidence>
<feature type="region of interest" description="Disordered" evidence="1">
    <location>
        <begin position="1"/>
        <end position="67"/>
    </location>
</feature>
<proteinExistence type="predicted"/>